<evidence type="ECO:0000256" key="8">
    <source>
        <dbReference type="ARBA" id="ARBA00023077"/>
    </source>
</evidence>
<evidence type="ECO:0000256" key="5">
    <source>
        <dbReference type="ARBA" id="ARBA00022692"/>
    </source>
</evidence>
<keyword evidence="4" id="KW-0410">Iron transport</keyword>
<dbReference type="InterPro" id="IPR012910">
    <property type="entry name" value="Plug_dom"/>
</dbReference>
<reference evidence="16 17" key="1">
    <citation type="submission" date="2022-12" db="EMBL/GenBank/DDBJ databases">
        <title>Dasania phycosphaerae sp. nov., isolated from particulate material of the south coast of Korea.</title>
        <authorList>
            <person name="Jiang Y."/>
        </authorList>
    </citation>
    <scope>NUCLEOTIDE SEQUENCE [LARGE SCALE GENOMIC DNA]</scope>
    <source>
        <strain evidence="16 17">GY-19</strain>
    </source>
</reference>
<dbReference type="InterPro" id="IPR036942">
    <property type="entry name" value="Beta-barrel_TonB_sf"/>
</dbReference>
<dbReference type="AlphaFoldDB" id="A0A9J6RLH6"/>
<evidence type="ECO:0000256" key="6">
    <source>
        <dbReference type="ARBA" id="ARBA00023004"/>
    </source>
</evidence>
<evidence type="ECO:0000259" key="15">
    <source>
        <dbReference type="Pfam" id="PF07715"/>
    </source>
</evidence>
<evidence type="ECO:0000256" key="1">
    <source>
        <dbReference type="ARBA" id="ARBA00004571"/>
    </source>
</evidence>
<evidence type="ECO:0000256" key="10">
    <source>
        <dbReference type="ARBA" id="ARBA00023237"/>
    </source>
</evidence>
<evidence type="ECO:0000256" key="3">
    <source>
        <dbReference type="ARBA" id="ARBA00022452"/>
    </source>
</evidence>
<keyword evidence="2 11" id="KW-0813">Transport</keyword>
<dbReference type="SUPFAM" id="SSF56935">
    <property type="entry name" value="Porins"/>
    <property type="match status" value="1"/>
</dbReference>
<evidence type="ECO:0000313" key="17">
    <source>
        <dbReference type="Proteomes" id="UP001069090"/>
    </source>
</evidence>
<dbReference type="InterPro" id="IPR000531">
    <property type="entry name" value="Beta-barrel_TonB"/>
</dbReference>
<evidence type="ECO:0000313" key="16">
    <source>
        <dbReference type="EMBL" id="MCZ0865574.1"/>
    </source>
</evidence>
<evidence type="ECO:0000256" key="7">
    <source>
        <dbReference type="ARBA" id="ARBA00023065"/>
    </source>
</evidence>
<keyword evidence="5 11" id="KW-0812">Transmembrane</keyword>
<evidence type="ECO:0000256" key="9">
    <source>
        <dbReference type="ARBA" id="ARBA00023136"/>
    </source>
</evidence>
<evidence type="ECO:0000256" key="11">
    <source>
        <dbReference type="PROSITE-ProRule" id="PRU01360"/>
    </source>
</evidence>
<protein>
    <submittedName>
        <fullName evidence="16">TonB-dependent receptor</fullName>
    </submittedName>
</protein>
<evidence type="ECO:0000256" key="12">
    <source>
        <dbReference type="RuleBase" id="RU003357"/>
    </source>
</evidence>
<dbReference type="Proteomes" id="UP001069090">
    <property type="component" value="Unassembled WGS sequence"/>
</dbReference>
<dbReference type="Gene3D" id="2.40.170.20">
    <property type="entry name" value="TonB-dependent receptor, beta-barrel domain"/>
    <property type="match status" value="1"/>
</dbReference>
<sequence length="797" mass="86642">MKNTVNLKKLSLAVSMAVAAQAAITPLAHALQMEEVAVTARKQTESAQDVPIAISAFSGDLMTDLGVSESGDIALFTPNFTWHTEFGRASPQPYMRGIGTNNFSPINNGPIAIYQDNVFIGPNVAQGFATFDVERVEVLKGPQGTLYGRNSTGGLINFISVKPEIGAGVTGYVNAEIGSHNTRNIEGAVGFDLGDSAAGRVSFLRAENDGYTKNINPESSGDAGIVDDIALRAQLLVDAADGLSILTNVHYGKADPDTAPFKNVGLQDPNSYNPATYSFEDPCANPGLGSGCTDLYTGFVDNKDLYKTSKADDSEEVKTVGIFVNVDYDIDGEKSLHSITSYDEAELRRFDDVDDGAIGLENDYYADDFTWYSQELRLSSNTDESIWHAGAYYYHETAEGTQIWTNPIFGAGEGNEHEIETTSYAFFGQYGTDLSERWSFTGGLRWTYEEKDIKKYNGFMPLISNPGNYGDGVLYSLAEARAAGGIDESYGITVGTPRAKDWDEITGRISFDYRTDNDNLVYISLSRGFKGGDVNGAAFLDDYIPTTAGDNGLNPGCELAAGSTRCADSVAAFQAKLEPVDPELLDAFEIGFKGDFLDGNLRVNGAVFYYDYQDQQNTILFQVPGVTGPQGSTTVLANAASTEMPGLEFEIIATPTENWYLQFNGGWLDAEYDDFGDNTGNQISLTPKTQFSGLVRYDFNLESGAIIAVQTDVSWQSKTYFQPTNKEHLEQDAYALWGARFSYTSSDDRWTTALFAKNLGDKEYFGSGFDVSSLGYLALKPGAPRYIGLSVDYKFGG</sequence>
<dbReference type="PANTHER" id="PTHR32552">
    <property type="entry name" value="FERRICHROME IRON RECEPTOR-RELATED"/>
    <property type="match status" value="1"/>
</dbReference>
<dbReference type="PANTHER" id="PTHR32552:SF81">
    <property type="entry name" value="TONB-DEPENDENT OUTER MEMBRANE RECEPTOR"/>
    <property type="match status" value="1"/>
</dbReference>
<feature type="chain" id="PRO_5039944447" evidence="13">
    <location>
        <begin position="23"/>
        <end position="797"/>
    </location>
</feature>
<dbReference type="InterPro" id="IPR039426">
    <property type="entry name" value="TonB-dep_rcpt-like"/>
</dbReference>
<comment type="similarity">
    <text evidence="11 12">Belongs to the TonB-dependent receptor family.</text>
</comment>
<proteinExistence type="inferred from homology"/>
<name>A0A9J6RLH6_9GAMM</name>
<keyword evidence="17" id="KW-1185">Reference proteome</keyword>
<gene>
    <name evidence="16" type="ORF">O0V09_10200</name>
</gene>
<feature type="domain" description="TonB-dependent receptor-like beta-barrel" evidence="14">
    <location>
        <begin position="280"/>
        <end position="759"/>
    </location>
</feature>
<dbReference type="EMBL" id="JAPTGG010000007">
    <property type="protein sequence ID" value="MCZ0865574.1"/>
    <property type="molecule type" value="Genomic_DNA"/>
</dbReference>
<dbReference type="GO" id="GO:0009279">
    <property type="term" value="C:cell outer membrane"/>
    <property type="evidence" value="ECO:0007669"/>
    <property type="project" value="UniProtKB-SubCell"/>
</dbReference>
<dbReference type="GO" id="GO:0006826">
    <property type="term" value="P:iron ion transport"/>
    <property type="evidence" value="ECO:0007669"/>
    <property type="project" value="UniProtKB-KW"/>
</dbReference>
<evidence type="ECO:0000256" key="13">
    <source>
        <dbReference type="SAM" id="SignalP"/>
    </source>
</evidence>
<dbReference type="RefSeq" id="WP_258331719.1">
    <property type="nucleotide sequence ID" value="NZ_JAPTGG010000007.1"/>
</dbReference>
<keyword evidence="16" id="KW-0675">Receptor</keyword>
<dbReference type="PROSITE" id="PS52016">
    <property type="entry name" value="TONB_DEPENDENT_REC_3"/>
    <property type="match status" value="1"/>
</dbReference>
<accession>A0A9J6RLH6</accession>
<keyword evidence="3 11" id="KW-1134">Transmembrane beta strand</keyword>
<feature type="signal peptide" evidence="13">
    <location>
        <begin position="1"/>
        <end position="22"/>
    </location>
</feature>
<dbReference type="Pfam" id="PF07715">
    <property type="entry name" value="Plug"/>
    <property type="match status" value="1"/>
</dbReference>
<evidence type="ECO:0000256" key="2">
    <source>
        <dbReference type="ARBA" id="ARBA00022448"/>
    </source>
</evidence>
<keyword evidence="8 12" id="KW-0798">TonB box</keyword>
<comment type="caution">
    <text evidence="16">The sequence shown here is derived from an EMBL/GenBank/DDBJ whole genome shotgun (WGS) entry which is preliminary data.</text>
</comment>
<evidence type="ECO:0000259" key="14">
    <source>
        <dbReference type="Pfam" id="PF00593"/>
    </source>
</evidence>
<evidence type="ECO:0000256" key="4">
    <source>
        <dbReference type="ARBA" id="ARBA00022496"/>
    </source>
</evidence>
<dbReference type="Pfam" id="PF00593">
    <property type="entry name" value="TonB_dep_Rec_b-barrel"/>
    <property type="match status" value="1"/>
</dbReference>
<keyword evidence="7" id="KW-0406">Ion transport</keyword>
<keyword evidence="9 11" id="KW-0472">Membrane</keyword>
<comment type="subcellular location">
    <subcellularLocation>
        <location evidence="1 11">Cell outer membrane</location>
        <topology evidence="1 11">Multi-pass membrane protein</topology>
    </subcellularLocation>
</comment>
<keyword evidence="13" id="KW-0732">Signal</keyword>
<keyword evidence="10 11" id="KW-0998">Cell outer membrane</keyword>
<keyword evidence="6" id="KW-0408">Iron</keyword>
<organism evidence="16 17">
    <name type="scientific">Dasania phycosphaerae</name>
    <dbReference type="NCBI Taxonomy" id="2950436"/>
    <lineage>
        <taxon>Bacteria</taxon>
        <taxon>Pseudomonadati</taxon>
        <taxon>Pseudomonadota</taxon>
        <taxon>Gammaproteobacteria</taxon>
        <taxon>Cellvibrionales</taxon>
        <taxon>Spongiibacteraceae</taxon>
        <taxon>Dasania</taxon>
    </lineage>
</organism>
<feature type="domain" description="TonB-dependent receptor plug" evidence="15">
    <location>
        <begin position="47"/>
        <end position="154"/>
    </location>
</feature>